<dbReference type="SUPFAM" id="SSF52980">
    <property type="entry name" value="Restriction endonuclease-like"/>
    <property type="match status" value="1"/>
</dbReference>
<evidence type="ECO:0000313" key="2">
    <source>
        <dbReference type="EMBL" id="QJA73229.1"/>
    </source>
</evidence>
<dbReference type="Gene3D" id="3.40.50.10130">
    <property type="match status" value="1"/>
</dbReference>
<accession>A0A6M3L270</accession>
<dbReference type="GO" id="GO:0003677">
    <property type="term" value="F:DNA binding"/>
    <property type="evidence" value="ECO:0007669"/>
    <property type="project" value="InterPro"/>
</dbReference>
<dbReference type="InterPro" id="IPR006166">
    <property type="entry name" value="ERCC4_domain"/>
</dbReference>
<dbReference type="Pfam" id="PF14520">
    <property type="entry name" value="HHH_5"/>
    <property type="match status" value="1"/>
</dbReference>
<sequence length="243" mass="27548">MIYVDNRTGSKELFRLFPKGMATLTHLEYGDFMLHGHGDGADIAIGIERKTIGDFVNSMCSGRFSGRQLIGMMNSYHYLYLVIEGMFRANPQTGVLEVWRRGGWQEHTAGKRRFMARDIWAFMNTIQVVCGFHCYHTSRDTDTACYITALHHWWGKEYAEHRGHLQPHTGRVVELSKQTLVRRVASCLDGVGWEKSKAIDQKFGTVEELVQATSDELMEIEGIGKGLSQSIIKQLRGGHHNGT</sequence>
<dbReference type="SUPFAM" id="SSF47781">
    <property type="entry name" value="RuvA domain 2-like"/>
    <property type="match status" value="1"/>
</dbReference>
<feature type="domain" description="ERCC4" evidence="1">
    <location>
        <begin position="1"/>
        <end position="87"/>
    </location>
</feature>
<name>A0A6M3L270_9ZZZZ</name>
<dbReference type="EMBL" id="MT142742">
    <property type="protein sequence ID" value="QJA87942.1"/>
    <property type="molecule type" value="Genomic_DNA"/>
</dbReference>
<evidence type="ECO:0000313" key="3">
    <source>
        <dbReference type="EMBL" id="QJA87942.1"/>
    </source>
</evidence>
<organism evidence="3">
    <name type="scientific">viral metagenome</name>
    <dbReference type="NCBI Taxonomy" id="1070528"/>
    <lineage>
        <taxon>unclassified sequences</taxon>
        <taxon>metagenomes</taxon>
        <taxon>organismal metagenomes</taxon>
    </lineage>
</organism>
<gene>
    <name evidence="2" type="ORF">MM415A02425_0001</name>
    <name evidence="3" type="ORF">MM415B02868_0013</name>
</gene>
<evidence type="ECO:0000259" key="1">
    <source>
        <dbReference type="SMART" id="SM00891"/>
    </source>
</evidence>
<dbReference type="InterPro" id="IPR011335">
    <property type="entry name" value="Restrct_endonuc-II-like"/>
</dbReference>
<dbReference type="EMBL" id="MT142012">
    <property type="protein sequence ID" value="QJA73229.1"/>
    <property type="molecule type" value="Genomic_DNA"/>
</dbReference>
<dbReference type="SMART" id="SM00891">
    <property type="entry name" value="ERCC4"/>
    <property type="match status" value="1"/>
</dbReference>
<dbReference type="Pfam" id="PF02732">
    <property type="entry name" value="ERCC4"/>
    <property type="match status" value="1"/>
</dbReference>
<dbReference type="CDD" id="cd22367">
    <property type="entry name" value="XPF_ERCC4_MUS81-like"/>
    <property type="match status" value="1"/>
</dbReference>
<proteinExistence type="predicted"/>
<dbReference type="AlphaFoldDB" id="A0A6M3L270"/>
<dbReference type="InterPro" id="IPR010994">
    <property type="entry name" value="RuvA_2-like"/>
</dbReference>
<dbReference type="GO" id="GO:0006281">
    <property type="term" value="P:DNA repair"/>
    <property type="evidence" value="ECO:0007669"/>
    <property type="project" value="UniProtKB-KW"/>
</dbReference>
<protein>
    <submittedName>
        <fullName evidence="3">Putative bacterial checkpoint control protein</fullName>
    </submittedName>
</protein>
<reference evidence="3" key="1">
    <citation type="submission" date="2020-03" db="EMBL/GenBank/DDBJ databases">
        <title>The deep terrestrial virosphere.</title>
        <authorList>
            <person name="Holmfeldt K."/>
            <person name="Nilsson E."/>
            <person name="Simone D."/>
            <person name="Lopez-Fernandez M."/>
            <person name="Wu X."/>
            <person name="de Brujin I."/>
            <person name="Lundin D."/>
            <person name="Andersson A."/>
            <person name="Bertilsson S."/>
            <person name="Dopson M."/>
        </authorList>
    </citation>
    <scope>NUCLEOTIDE SEQUENCE</scope>
    <source>
        <strain evidence="2">MM415A02425</strain>
        <strain evidence="3">MM415B02868</strain>
    </source>
</reference>
<dbReference type="GO" id="GO:0004518">
    <property type="term" value="F:nuclease activity"/>
    <property type="evidence" value="ECO:0007669"/>
    <property type="project" value="InterPro"/>
</dbReference>
<dbReference type="Gene3D" id="1.10.150.20">
    <property type="entry name" value="5' to 3' exonuclease, C-terminal subdomain"/>
    <property type="match status" value="1"/>
</dbReference>